<evidence type="ECO:0000256" key="1">
    <source>
        <dbReference type="ARBA" id="ARBA00004123"/>
    </source>
</evidence>
<dbReference type="PANTHER" id="PTHR14324:SF3">
    <property type="entry name" value="CONDENSIN-2 COMPLEX SUBUNIT H2"/>
    <property type="match status" value="1"/>
</dbReference>
<dbReference type="InterPro" id="IPR009378">
    <property type="entry name" value="H2_N"/>
</dbReference>
<keyword evidence="4" id="KW-0226">DNA condensation</keyword>
<organism evidence="10 11">
    <name type="scientific">Mastacembelus armatus</name>
    <name type="common">zig-zag eel</name>
    <dbReference type="NCBI Taxonomy" id="205130"/>
    <lineage>
        <taxon>Eukaryota</taxon>
        <taxon>Metazoa</taxon>
        <taxon>Chordata</taxon>
        <taxon>Craniata</taxon>
        <taxon>Vertebrata</taxon>
        <taxon>Euteleostomi</taxon>
        <taxon>Actinopterygii</taxon>
        <taxon>Neopterygii</taxon>
        <taxon>Teleostei</taxon>
        <taxon>Neoteleostei</taxon>
        <taxon>Acanthomorphata</taxon>
        <taxon>Anabantaria</taxon>
        <taxon>Synbranchiformes</taxon>
        <taxon>Mastacembelidae</taxon>
        <taxon>Mastacembelus</taxon>
    </lineage>
</organism>
<evidence type="ECO:0000313" key="11">
    <source>
        <dbReference type="Proteomes" id="UP000261640"/>
    </source>
</evidence>
<dbReference type="PANTHER" id="PTHR14324">
    <property type="entry name" value="CONDENSIN-2 COMPLEX SUBUNIT H2"/>
    <property type="match status" value="1"/>
</dbReference>
<dbReference type="FunCoup" id="A0A3Q3NES4">
    <property type="interactions" value="1375"/>
</dbReference>
<evidence type="ECO:0000256" key="4">
    <source>
        <dbReference type="ARBA" id="ARBA00023067"/>
    </source>
</evidence>
<sequence>MEPTETRFAHLLQPIRDLTKNWEINVASELNDYLEELDEMCITFDDGKITLNFAEAALLIQGSACIYSKKVELLHSLVYQTLEHINEKNKKRNKQRAQPQDDAAAESSCDDGDDAAEFIPVDIEASEITTNVQNNKFVEVIPLLPESLMLPETHEKQKLPLISVKGEVLCSQKDFRINLFFPGEDDLLLVTHRSAASTLVTDRGPDPAEPLQQHQDADAAVGVAEGGGGDAEENFFPLEDDNMDVDQAPEEHVDRHQASREGRLVQERRVVEGDKQAPAVDVWAHQDRYAVVGTDKPFKSGKVYKLPYGLDDNGKRKRPRCASLQDFRSWLAETTKPKYKFKLTFPDFNYIYVKRMKEKLEIQKKINKKAGVAVPDEELRRNHLQPEDEEEEPVDGLGPFDLLGEDDIDNELDVFPDGDPAQADERPPYIILAEALTDEMAYEDLVQRHVDQLVASCRGYSQETALSQRVKKWEDVIRPELDLQELRPPFDIHEYGDKLMEALKGVGQRRTFSSIVHGLDNMEACRYLLASLQLANDYTVEVDSLQGLENSLDSMGLTLLSTKKAADRFKALSSETGAHSADV</sequence>
<dbReference type="GeneID" id="113142343"/>
<dbReference type="OrthoDB" id="10038475at2759"/>
<protein>
    <recommendedName>
        <fullName evidence="3">Condensin-2 complex subunit H2</fullName>
    </recommendedName>
    <alternativeName>
        <fullName evidence="6">Non-SMC condensin II complex subunit H2</fullName>
    </alternativeName>
</protein>
<comment type="similarity">
    <text evidence="2">Belongs to the CND2 H2 (condensin-2 subunit 2) family.</text>
</comment>
<dbReference type="Pfam" id="PF06278">
    <property type="entry name" value="CNDH2_N"/>
    <property type="match status" value="1"/>
</dbReference>
<dbReference type="GO" id="GO:0010032">
    <property type="term" value="P:meiotic chromosome condensation"/>
    <property type="evidence" value="ECO:0007669"/>
    <property type="project" value="TreeGrafter"/>
</dbReference>
<feature type="region of interest" description="Disordered" evidence="7">
    <location>
        <begin position="88"/>
        <end position="113"/>
    </location>
</feature>
<reference evidence="10" key="2">
    <citation type="submission" date="2025-09" db="UniProtKB">
        <authorList>
            <consortium name="Ensembl"/>
        </authorList>
    </citation>
    <scope>IDENTIFICATION</scope>
</reference>
<dbReference type="RefSeq" id="XP_026183131.1">
    <property type="nucleotide sequence ID" value="XM_026327346.1"/>
</dbReference>
<dbReference type="GO" id="GO:0051306">
    <property type="term" value="P:mitotic sister chromatid separation"/>
    <property type="evidence" value="ECO:0007669"/>
    <property type="project" value="TreeGrafter"/>
</dbReference>
<dbReference type="Proteomes" id="UP000261640">
    <property type="component" value="Unplaced"/>
</dbReference>
<proteinExistence type="inferred from homology"/>
<evidence type="ECO:0000259" key="8">
    <source>
        <dbReference type="Pfam" id="PF06278"/>
    </source>
</evidence>
<dbReference type="CTD" id="29781"/>
<dbReference type="GO" id="GO:0000796">
    <property type="term" value="C:condensin complex"/>
    <property type="evidence" value="ECO:0007669"/>
    <property type="project" value="TreeGrafter"/>
</dbReference>
<evidence type="ECO:0000256" key="5">
    <source>
        <dbReference type="ARBA" id="ARBA00023242"/>
    </source>
</evidence>
<dbReference type="Ensembl" id="ENSMAMT00000031781.2">
    <property type="protein sequence ID" value="ENSMAMP00000030974.1"/>
    <property type="gene ID" value="ENSMAMG00000020866.2"/>
</dbReference>
<accession>A0A3Q3NES4</accession>
<evidence type="ECO:0000256" key="6">
    <source>
        <dbReference type="ARBA" id="ARBA00030479"/>
    </source>
</evidence>
<dbReference type="GeneTree" id="ENSGT00390000014443"/>
<keyword evidence="11" id="KW-1185">Reference proteome</keyword>
<dbReference type="STRING" id="205130.ENSMAMP00000030974"/>
<evidence type="ECO:0000256" key="2">
    <source>
        <dbReference type="ARBA" id="ARBA00007844"/>
    </source>
</evidence>
<dbReference type="InParanoid" id="A0A3Q3NES4"/>
<dbReference type="Pfam" id="PF16858">
    <property type="entry name" value="CNDH2_C"/>
    <property type="match status" value="1"/>
</dbReference>
<evidence type="ECO:0000313" key="10">
    <source>
        <dbReference type="Ensembl" id="ENSMAMP00000030974.1"/>
    </source>
</evidence>
<feature type="domain" description="Condensin-2 complex subunit H2 C-terminal" evidence="9">
    <location>
        <begin position="442"/>
        <end position="569"/>
    </location>
</feature>
<dbReference type="InterPro" id="IPR031739">
    <property type="entry name" value="Ncaph2"/>
</dbReference>
<dbReference type="GO" id="GO:0003682">
    <property type="term" value="F:chromatin binding"/>
    <property type="evidence" value="ECO:0007669"/>
    <property type="project" value="TreeGrafter"/>
</dbReference>
<dbReference type="GO" id="GO:0005634">
    <property type="term" value="C:nucleus"/>
    <property type="evidence" value="ECO:0007669"/>
    <property type="project" value="UniProtKB-SubCell"/>
</dbReference>
<evidence type="ECO:0000256" key="7">
    <source>
        <dbReference type="SAM" id="MobiDB-lite"/>
    </source>
</evidence>
<comment type="subcellular location">
    <subcellularLocation>
        <location evidence="1">Nucleus</location>
    </subcellularLocation>
</comment>
<evidence type="ECO:0000259" key="9">
    <source>
        <dbReference type="Pfam" id="PF16858"/>
    </source>
</evidence>
<keyword evidence="5" id="KW-0539">Nucleus</keyword>
<evidence type="ECO:0000256" key="3">
    <source>
        <dbReference type="ARBA" id="ARBA00016903"/>
    </source>
</evidence>
<dbReference type="InterPro" id="IPR031737">
    <property type="entry name" value="CNDH2_C"/>
</dbReference>
<dbReference type="AlphaFoldDB" id="A0A3Q3NES4"/>
<name>A0A3Q3NES4_9TELE</name>
<feature type="domain" description="Condensin II complex subunit H2 N-terminal" evidence="8">
    <location>
        <begin position="7"/>
        <end position="122"/>
    </location>
</feature>
<reference evidence="10" key="1">
    <citation type="submission" date="2025-08" db="UniProtKB">
        <authorList>
            <consortium name="Ensembl"/>
        </authorList>
    </citation>
    <scope>IDENTIFICATION</scope>
</reference>